<dbReference type="AlphaFoldDB" id="A0A410WV70"/>
<evidence type="ECO:0000256" key="6">
    <source>
        <dbReference type="SAM" id="MobiDB-lite"/>
    </source>
</evidence>
<dbReference type="InterPro" id="IPR036390">
    <property type="entry name" value="WH_DNA-bd_sf"/>
</dbReference>
<feature type="region of interest" description="Disordered" evidence="6">
    <location>
        <begin position="214"/>
        <end position="276"/>
    </location>
</feature>
<feature type="compositionally biased region" description="Basic and acidic residues" evidence="6">
    <location>
        <begin position="230"/>
        <end position="241"/>
    </location>
</feature>
<comment type="subcellular location">
    <subcellularLocation>
        <location evidence="5">Cytoplasm</location>
    </subcellularLocation>
    <text evidence="5">Associated with two foci at the outer edges of the nucleoid region in young cells, and at four foci within both cell halves in older cells.</text>
</comment>
<dbReference type="OrthoDB" id="9806226at2"/>
<dbReference type="EMBL" id="CP026520">
    <property type="protein sequence ID" value="QAV18262.1"/>
    <property type="molecule type" value="Genomic_DNA"/>
</dbReference>
<dbReference type="NCBIfam" id="TIGR00281">
    <property type="entry name" value="SMC-Scp complex subunit ScpB"/>
    <property type="match status" value="1"/>
</dbReference>
<keyword evidence="1 5" id="KW-0963">Cytoplasm</keyword>
<evidence type="ECO:0000256" key="1">
    <source>
        <dbReference type="ARBA" id="ARBA00022490"/>
    </source>
</evidence>
<dbReference type="GO" id="GO:0005737">
    <property type="term" value="C:cytoplasm"/>
    <property type="evidence" value="ECO:0007669"/>
    <property type="project" value="UniProtKB-SubCell"/>
</dbReference>
<dbReference type="InterPro" id="IPR005234">
    <property type="entry name" value="ScpB_csome_segregation"/>
</dbReference>
<dbReference type="KEGG" id="pchi:PC41400_11535"/>
<comment type="similarity">
    <text evidence="5">Belongs to the ScpB family.</text>
</comment>
<reference evidence="7 8" key="1">
    <citation type="submission" date="2018-01" db="EMBL/GenBank/DDBJ databases">
        <title>The whole genome sequencing and assembly of Paenibacillus chitinolyticus KCCM 41400 strain.</title>
        <authorList>
            <person name="Kim J.-Y."/>
            <person name="Park M.-K."/>
            <person name="Lee Y.-J."/>
            <person name="Yi H."/>
            <person name="Bahn Y.-S."/>
            <person name="Kim J.F."/>
            <person name="Lee D.-W."/>
        </authorList>
    </citation>
    <scope>NUCLEOTIDE SEQUENCE [LARGE SCALE GENOMIC DNA]</scope>
    <source>
        <strain evidence="7 8">KCCM 41400</strain>
    </source>
</reference>
<evidence type="ECO:0000256" key="2">
    <source>
        <dbReference type="ARBA" id="ARBA00022618"/>
    </source>
</evidence>
<gene>
    <name evidence="5 7" type="primary">scpB</name>
    <name evidence="7" type="ORF">PC41400_11535</name>
</gene>
<protein>
    <recommendedName>
        <fullName evidence="5">Segregation and condensation protein B</fullName>
    </recommendedName>
</protein>
<keyword evidence="4 5" id="KW-0131">Cell cycle</keyword>
<dbReference type="HAMAP" id="MF_01804">
    <property type="entry name" value="ScpB"/>
    <property type="match status" value="1"/>
</dbReference>
<name>A0A410WV70_9BACL</name>
<dbReference type="PANTHER" id="PTHR34298:SF2">
    <property type="entry name" value="SEGREGATION AND CONDENSATION PROTEIN B"/>
    <property type="match status" value="1"/>
</dbReference>
<dbReference type="PANTHER" id="PTHR34298">
    <property type="entry name" value="SEGREGATION AND CONDENSATION PROTEIN B"/>
    <property type="match status" value="1"/>
</dbReference>
<evidence type="ECO:0000256" key="5">
    <source>
        <dbReference type="HAMAP-Rule" id="MF_01804"/>
    </source>
</evidence>
<evidence type="ECO:0000313" key="8">
    <source>
        <dbReference type="Proteomes" id="UP000288943"/>
    </source>
</evidence>
<dbReference type="Proteomes" id="UP000288943">
    <property type="component" value="Chromosome"/>
</dbReference>
<proteinExistence type="inferred from homology"/>
<dbReference type="GO" id="GO:0051304">
    <property type="term" value="P:chromosome separation"/>
    <property type="evidence" value="ECO:0007669"/>
    <property type="project" value="InterPro"/>
</dbReference>
<comment type="subunit">
    <text evidence="5">Homodimer. Homodimerization may be required to stabilize the binding of ScpA to the Smc head domains. Component of a cohesin-like complex composed of ScpA, ScpB and the Smc homodimer, in which ScpA and ScpB bind to the head domain of Smc. The presence of the three proteins is required for the association of the complex with DNA.</text>
</comment>
<sequence>MDFQQMKSIIEGLLFVAGDEGLDKKQLAEILETDAHIVTELIEELQEDLRRGGRGIQITRVAGAYQMTTVPEHAPYFERLAYSPSRSSLSQAALETLSIIAYKQPITRVEIEEIRGVKSERALHTLMAKELIVETGRAEAIGRPILYGTSKPFLEYFGLSSIDDLPESPAFVGDFDLEEETKLLFDKLNGDETDQLTFEDLGRELLDELDTRNAGLSADNGEDLTFLENDGEKPASIREPDDFASSEPNDWDFPEVPELPERPEGLVKGPDVSDKE</sequence>
<keyword evidence="3 5" id="KW-0159">Chromosome partition</keyword>
<dbReference type="SUPFAM" id="SSF46785">
    <property type="entry name" value="Winged helix' DNA-binding domain"/>
    <property type="match status" value="2"/>
</dbReference>
<evidence type="ECO:0000313" key="7">
    <source>
        <dbReference type="EMBL" id="QAV18262.1"/>
    </source>
</evidence>
<evidence type="ECO:0000256" key="4">
    <source>
        <dbReference type="ARBA" id="ARBA00023306"/>
    </source>
</evidence>
<dbReference type="Pfam" id="PF04079">
    <property type="entry name" value="SMC_ScpB"/>
    <property type="match status" value="1"/>
</dbReference>
<dbReference type="InterPro" id="IPR036388">
    <property type="entry name" value="WH-like_DNA-bd_sf"/>
</dbReference>
<comment type="function">
    <text evidence="5">Participates in chromosomal partition during cell division. May act via the formation of a condensin-like complex containing Smc and ScpA that pull DNA away from mid-cell into both cell halves.</text>
</comment>
<organism evidence="7 8">
    <name type="scientific">Paenibacillus chitinolyticus</name>
    <dbReference type="NCBI Taxonomy" id="79263"/>
    <lineage>
        <taxon>Bacteria</taxon>
        <taxon>Bacillati</taxon>
        <taxon>Bacillota</taxon>
        <taxon>Bacilli</taxon>
        <taxon>Bacillales</taxon>
        <taxon>Paenibacillaceae</taxon>
        <taxon>Paenibacillus</taxon>
    </lineage>
</organism>
<dbReference type="Gene3D" id="1.10.10.10">
    <property type="entry name" value="Winged helix-like DNA-binding domain superfamily/Winged helix DNA-binding domain"/>
    <property type="match status" value="2"/>
</dbReference>
<dbReference type="GO" id="GO:0006260">
    <property type="term" value="P:DNA replication"/>
    <property type="evidence" value="ECO:0007669"/>
    <property type="project" value="UniProtKB-UniRule"/>
</dbReference>
<evidence type="ECO:0000256" key="3">
    <source>
        <dbReference type="ARBA" id="ARBA00022829"/>
    </source>
</evidence>
<dbReference type="GO" id="GO:0051301">
    <property type="term" value="P:cell division"/>
    <property type="evidence" value="ECO:0007669"/>
    <property type="project" value="UniProtKB-KW"/>
</dbReference>
<feature type="compositionally biased region" description="Basic and acidic residues" evidence="6">
    <location>
        <begin position="259"/>
        <end position="276"/>
    </location>
</feature>
<keyword evidence="2 5" id="KW-0132">Cell division</keyword>
<accession>A0A410WV70</accession>